<organism evidence="3 4">
    <name type="scientific">Devosia riboflavina</name>
    <dbReference type="NCBI Taxonomy" id="46914"/>
    <lineage>
        <taxon>Bacteria</taxon>
        <taxon>Pseudomonadati</taxon>
        <taxon>Pseudomonadota</taxon>
        <taxon>Alphaproteobacteria</taxon>
        <taxon>Hyphomicrobiales</taxon>
        <taxon>Devosiaceae</taxon>
        <taxon>Devosia</taxon>
    </lineage>
</organism>
<comment type="caution">
    <text evidence="3">The sequence shown here is derived from an EMBL/GenBank/DDBJ whole genome shotgun (WGS) entry which is preliminary data.</text>
</comment>
<evidence type="ECO:0000256" key="2">
    <source>
        <dbReference type="SAM" id="MobiDB-lite"/>
    </source>
</evidence>
<feature type="compositionally biased region" description="Basic residues" evidence="2">
    <location>
        <begin position="269"/>
        <end position="286"/>
    </location>
</feature>
<dbReference type="EMBL" id="JQGC01000007">
    <property type="protein sequence ID" value="KFL31211.1"/>
    <property type="molecule type" value="Genomic_DNA"/>
</dbReference>
<evidence type="ECO:0000256" key="1">
    <source>
        <dbReference type="ARBA" id="ARBA00023172"/>
    </source>
</evidence>
<sequence>MTDATRDEAAATFQHLKRLVLKREGRSAMAAGLYVLVAPRIGIRPIELLDAVVTEKTVQIKTAKRRNGKFYRGLRLTRFSPTFIEALKWLCVLAQAGTDAAPSSDPEERFESWRNAIAEALARASKAAAGRRLSLYSFRHVALATWKANGFSAADIALMAGHLDLRGAGHYASGRHGWRDEIALVSPLKPSPSEDLASPSVGENVSRTGADTAEPSARSGVGVAQIDFVYEDFPTPQAKPAVVPSGIDARAIFEARADEIEANVDRLVRNQRHSNKKSRSGLPRKP</sequence>
<dbReference type="AlphaFoldDB" id="A0A087M2V8"/>
<name>A0A087M2V8_9HYPH</name>
<dbReference type="Proteomes" id="UP000028981">
    <property type="component" value="Unassembled WGS sequence"/>
</dbReference>
<dbReference type="GO" id="GO:0003677">
    <property type="term" value="F:DNA binding"/>
    <property type="evidence" value="ECO:0007669"/>
    <property type="project" value="InterPro"/>
</dbReference>
<evidence type="ECO:0000313" key="4">
    <source>
        <dbReference type="Proteomes" id="UP000028981"/>
    </source>
</evidence>
<accession>A0A087M2V8</accession>
<dbReference type="InterPro" id="IPR013762">
    <property type="entry name" value="Integrase-like_cat_sf"/>
</dbReference>
<evidence type="ECO:0000313" key="3">
    <source>
        <dbReference type="EMBL" id="KFL31211.1"/>
    </source>
</evidence>
<feature type="region of interest" description="Disordered" evidence="2">
    <location>
        <begin position="266"/>
        <end position="286"/>
    </location>
</feature>
<proteinExistence type="predicted"/>
<dbReference type="GO" id="GO:0015074">
    <property type="term" value="P:DNA integration"/>
    <property type="evidence" value="ECO:0007669"/>
    <property type="project" value="InterPro"/>
</dbReference>
<protein>
    <submittedName>
        <fullName evidence="3">Uncharacterized protein</fullName>
    </submittedName>
</protein>
<feature type="region of interest" description="Disordered" evidence="2">
    <location>
        <begin position="189"/>
        <end position="218"/>
    </location>
</feature>
<reference evidence="3 4" key="1">
    <citation type="submission" date="2014-08" db="EMBL/GenBank/DDBJ databases">
        <authorList>
            <person name="Hassan Y.I."/>
            <person name="Lepp D."/>
            <person name="Zhou T."/>
        </authorList>
    </citation>
    <scope>NUCLEOTIDE SEQUENCE [LARGE SCALE GENOMIC DNA]</scope>
    <source>
        <strain evidence="3 4">IFO13584</strain>
    </source>
</reference>
<dbReference type="SUPFAM" id="SSF56349">
    <property type="entry name" value="DNA breaking-rejoining enzymes"/>
    <property type="match status" value="1"/>
</dbReference>
<keyword evidence="4" id="KW-1185">Reference proteome</keyword>
<dbReference type="InterPro" id="IPR011010">
    <property type="entry name" value="DNA_brk_join_enz"/>
</dbReference>
<gene>
    <name evidence="3" type="ORF">JP75_09965</name>
</gene>
<keyword evidence="1" id="KW-0233">DNA recombination</keyword>
<dbReference type="GO" id="GO:0006310">
    <property type="term" value="P:DNA recombination"/>
    <property type="evidence" value="ECO:0007669"/>
    <property type="project" value="UniProtKB-KW"/>
</dbReference>
<dbReference type="Gene3D" id="1.10.443.10">
    <property type="entry name" value="Intergrase catalytic core"/>
    <property type="match status" value="1"/>
</dbReference>